<feature type="region of interest" description="Disordered" evidence="1">
    <location>
        <begin position="37"/>
        <end position="61"/>
    </location>
</feature>
<feature type="compositionally biased region" description="Polar residues" evidence="1">
    <location>
        <begin position="107"/>
        <end position="131"/>
    </location>
</feature>
<evidence type="ECO:0000313" key="3">
    <source>
        <dbReference type="Proteomes" id="UP000236291"/>
    </source>
</evidence>
<comment type="caution">
    <text evidence="2">The sequence shown here is derived from an EMBL/GenBank/DDBJ whole genome shotgun (WGS) entry which is preliminary data.</text>
</comment>
<proteinExistence type="predicted"/>
<sequence>GENSRKKAWAEFRRIEIIWNCNKPAIIAINRHKNGSKTTTTTANFTPKHRRSNKTPLEQQNPLKATNCQICWSDEFAGATNSSITGSQQTQPELAVNNKTLPKANAPTANQLHQTTVGSTSGQPNTTVNNKTEPERKKKFPTPPQTTKTRPKQ</sequence>
<organism evidence="2 3">
    <name type="scientific">Trifolium pratense</name>
    <name type="common">Red clover</name>
    <dbReference type="NCBI Taxonomy" id="57577"/>
    <lineage>
        <taxon>Eukaryota</taxon>
        <taxon>Viridiplantae</taxon>
        <taxon>Streptophyta</taxon>
        <taxon>Embryophyta</taxon>
        <taxon>Tracheophyta</taxon>
        <taxon>Spermatophyta</taxon>
        <taxon>Magnoliopsida</taxon>
        <taxon>eudicotyledons</taxon>
        <taxon>Gunneridae</taxon>
        <taxon>Pentapetalae</taxon>
        <taxon>rosids</taxon>
        <taxon>fabids</taxon>
        <taxon>Fabales</taxon>
        <taxon>Fabaceae</taxon>
        <taxon>Papilionoideae</taxon>
        <taxon>50 kb inversion clade</taxon>
        <taxon>NPAAA clade</taxon>
        <taxon>Hologalegina</taxon>
        <taxon>IRL clade</taxon>
        <taxon>Trifolieae</taxon>
        <taxon>Trifolium</taxon>
    </lineage>
</organism>
<evidence type="ECO:0000313" key="2">
    <source>
        <dbReference type="EMBL" id="PNX83446.1"/>
    </source>
</evidence>
<evidence type="ECO:0000256" key="1">
    <source>
        <dbReference type="SAM" id="MobiDB-lite"/>
    </source>
</evidence>
<dbReference type="AlphaFoldDB" id="A0A2K3LY38"/>
<dbReference type="Proteomes" id="UP000236291">
    <property type="component" value="Unassembled WGS sequence"/>
</dbReference>
<feature type="region of interest" description="Disordered" evidence="1">
    <location>
        <begin position="80"/>
        <end position="153"/>
    </location>
</feature>
<gene>
    <name evidence="2" type="ORF">L195_g039489</name>
</gene>
<protein>
    <submittedName>
        <fullName evidence="2">Uncharacterized protein</fullName>
    </submittedName>
</protein>
<dbReference type="EMBL" id="ASHM01044130">
    <property type="protein sequence ID" value="PNX83446.1"/>
    <property type="molecule type" value="Genomic_DNA"/>
</dbReference>
<reference evidence="2 3" key="1">
    <citation type="journal article" date="2014" name="Am. J. Bot.">
        <title>Genome assembly and annotation for red clover (Trifolium pratense; Fabaceae).</title>
        <authorList>
            <person name="Istvanek J."/>
            <person name="Jaros M."/>
            <person name="Krenek A."/>
            <person name="Repkova J."/>
        </authorList>
    </citation>
    <scope>NUCLEOTIDE SEQUENCE [LARGE SCALE GENOMIC DNA]</scope>
    <source>
        <strain evidence="3">cv. Tatra</strain>
        <tissue evidence="2">Young leaves</tissue>
    </source>
</reference>
<feature type="non-terminal residue" evidence="2">
    <location>
        <position position="153"/>
    </location>
</feature>
<feature type="non-terminal residue" evidence="2">
    <location>
        <position position="1"/>
    </location>
</feature>
<reference evidence="2 3" key="2">
    <citation type="journal article" date="2017" name="Front. Plant Sci.">
        <title>Gene Classification and Mining of Molecular Markers Useful in Red Clover (Trifolium pratense) Breeding.</title>
        <authorList>
            <person name="Istvanek J."/>
            <person name="Dluhosova J."/>
            <person name="Dluhos P."/>
            <person name="Patkova L."/>
            <person name="Nedelnik J."/>
            <person name="Repkova J."/>
        </authorList>
    </citation>
    <scope>NUCLEOTIDE SEQUENCE [LARGE SCALE GENOMIC DNA]</scope>
    <source>
        <strain evidence="3">cv. Tatra</strain>
        <tissue evidence="2">Young leaves</tissue>
    </source>
</reference>
<accession>A0A2K3LY38</accession>
<name>A0A2K3LY38_TRIPR</name>
<feature type="compositionally biased region" description="Polar residues" evidence="1">
    <location>
        <begin position="80"/>
        <end position="100"/>
    </location>
</feature>